<dbReference type="PANTHER" id="PTHR46656:SF3">
    <property type="entry name" value="PUTATIVE-RELATED"/>
    <property type="match status" value="1"/>
</dbReference>
<accession>K9DW68</accession>
<dbReference type="Proteomes" id="UP000009874">
    <property type="component" value="Unassembled WGS sequence"/>
</dbReference>
<evidence type="ECO:0000313" key="2">
    <source>
        <dbReference type="Proteomes" id="UP000009874"/>
    </source>
</evidence>
<dbReference type="RefSeq" id="WP_005665840.1">
    <property type="nucleotide sequence ID" value="NZ_JH992922.1"/>
</dbReference>
<dbReference type="eggNOG" id="COG0438">
    <property type="taxonomic scope" value="Bacteria"/>
</dbReference>
<organism evidence="1 2">
    <name type="scientific">Massilia timonae CCUG 45783</name>
    <dbReference type="NCBI Taxonomy" id="883126"/>
    <lineage>
        <taxon>Bacteria</taxon>
        <taxon>Pseudomonadati</taxon>
        <taxon>Pseudomonadota</taxon>
        <taxon>Betaproteobacteria</taxon>
        <taxon>Burkholderiales</taxon>
        <taxon>Oxalobacteraceae</taxon>
        <taxon>Telluria group</taxon>
        <taxon>Massilia</taxon>
    </lineage>
</organism>
<dbReference type="PATRIC" id="fig|883126.3.peg.1908"/>
<name>K9DW68_9BURK</name>
<dbReference type="HOGENOM" id="CLU_354050_0_0_4"/>
<dbReference type="EMBL" id="AGZI01000021">
    <property type="protein sequence ID" value="EKU82867.1"/>
    <property type="molecule type" value="Genomic_DNA"/>
</dbReference>
<proteinExistence type="predicted"/>
<gene>
    <name evidence="1" type="ORF">HMPREF9710_01878</name>
</gene>
<keyword evidence="2" id="KW-1185">Reference proteome</keyword>
<evidence type="ECO:0008006" key="3">
    <source>
        <dbReference type="Google" id="ProtNLM"/>
    </source>
</evidence>
<protein>
    <recommendedName>
        <fullName evidence="3">Glycosyl transferase family 1 domain-containing protein</fullName>
    </recommendedName>
</protein>
<dbReference type="Gene3D" id="3.40.50.2000">
    <property type="entry name" value="Glycogen Phosphorylase B"/>
    <property type="match status" value="1"/>
</dbReference>
<dbReference type="PANTHER" id="PTHR46656">
    <property type="entry name" value="PUTATIVE-RELATED"/>
    <property type="match status" value="1"/>
</dbReference>
<dbReference type="CDD" id="cd01635">
    <property type="entry name" value="Glycosyltransferase_GTB-type"/>
    <property type="match status" value="1"/>
</dbReference>
<dbReference type="SUPFAM" id="SSF53756">
    <property type="entry name" value="UDP-Glycosyltransferase/glycogen phosphorylase"/>
    <property type="match status" value="1"/>
</dbReference>
<reference evidence="1 2" key="1">
    <citation type="submission" date="2012-09" db="EMBL/GenBank/DDBJ databases">
        <title>The Genome Sequence of Massilia timonae CCUG 45783.</title>
        <authorList>
            <consortium name="The Broad Institute Genome Sequencing Platform"/>
            <person name="Earl A."/>
            <person name="Ward D."/>
            <person name="Feldgarden M."/>
            <person name="Gevers D."/>
            <person name="Huys G."/>
            <person name="Walker B."/>
            <person name="Young S.K."/>
            <person name="Zeng Q."/>
            <person name="Gargeya S."/>
            <person name="Fitzgerald M."/>
            <person name="Haas B."/>
            <person name="Abouelleil A."/>
            <person name="Alvarado L."/>
            <person name="Arachchi H.M."/>
            <person name="Berlin A.M."/>
            <person name="Chapman S.B."/>
            <person name="Goldberg J."/>
            <person name="Griggs A."/>
            <person name="Gujja S."/>
            <person name="Hansen M."/>
            <person name="Howarth C."/>
            <person name="Imamovic A."/>
            <person name="Larimer J."/>
            <person name="McCowen C."/>
            <person name="Montmayeur A."/>
            <person name="Murphy C."/>
            <person name="Neiman D."/>
            <person name="Pearson M."/>
            <person name="Priest M."/>
            <person name="Roberts A."/>
            <person name="Saif S."/>
            <person name="Shea T."/>
            <person name="Sisk P."/>
            <person name="Sykes S."/>
            <person name="Wortman J."/>
            <person name="Nusbaum C."/>
            <person name="Birren B."/>
        </authorList>
    </citation>
    <scope>NUCLEOTIDE SEQUENCE [LARGE SCALE GENOMIC DNA]</scope>
    <source>
        <strain evidence="1 2">CCUG 45783</strain>
    </source>
</reference>
<sequence length="793" mass="89609">MTTTSNTPDTSTQFQYHFDGYLDGAACGWIFFKAQPNQPVALGVYADDDLIASGSANIGREDLVAHKVGNGSCAFRIPLTPEAEQGPLEVRVLHTDHVLEGSKYSPQEWDRCITQLTNTFRFEKYRQFKEINLKNQANATSNLKPSNRLRKSFSKRSLSPTNLPSILEWSFGMERQGGAGFFDNQSHHVMDNIAWYLFDYHSPVKKHLPTTALGSIFAPAFPAIPDMSHYSMAYSLWLHRNAIKLNCIELDSKENFFGFISTLLATNVPLEKSILPVWLTSNINKFSLLNGIRLPRMSKYGEIKYRRSYSNHYEIDKPIHYLAFLFDVALHAQEDEAHLMGEEVISFLKHKVDVINGSVSRFALLIWTYYIKSHIKPGESKPVDDAEIINRWFKSKWLPLYPAHNLYFDPTPTIQSNENNVKDGKCYVISHWDYESGLTKNAHMSVKALNMAGIPTHKVLPDGSMLNVTGNMAQSAASPLVRDIVILHINADKAPEALAALSKHIDLDQAYVVGFYLWELETIPECHLLGLELVDEIWAPTSFVKQIYSPYSSKKIRYVGKAISVPKFDKPNPKKFGISEESTSFLITYDINSGLERKNPLAAVRAFQTAFQGTENVQLIIKTTPHKPGHWGDPFNQWAQILKAISGDERIVVIDSYITDEEMFELVATVDVIVSTHRAEGFGYLPAYGLFYDKTVIATGYSGVTDFAPLSNMIMAEYSLIDVPCGKFVYPVPGAQWAEINIKKLSQLMTDCHYKGRDDVASKEKNNAFRDFYCYEQLSQRYTNALREAGLLI</sequence>
<evidence type="ECO:0000313" key="1">
    <source>
        <dbReference type="EMBL" id="EKU82867.1"/>
    </source>
</evidence>
<comment type="caution">
    <text evidence="1">The sequence shown here is derived from an EMBL/GenBank/DDBJ whole genome shotgun (WGS) entry which is preliminary data.</text>
</comment>
<dbReference type="OrthoDB" id="9816564at2"/>
<dbReference type="AlphaFoldDB" id="K9DW68"/>